<dbReference type="Proteomes" id="UP000825367">
    <property type="component" value="Chromosome"/>
</dbReference>
<dbReference type="EMBL" id="CP080333">
    <property type="protein sequence ID" value="QYL19302.1"/>
    <property type="molecule type" value="Genomic_DNA"/>
</dbReference>
<evidence type="ECO:0000256" key="1">
    <source>
        <dbReference type="ARBA" id="ARBA00022603"/>
    </source>
</evidence>
<gene>
    <name evidence="4" type="ORF">K0O64_12935</name>
</gene>
<dbReference type="InterPro" id="IPR041698">
    <property type="entry name" value="Methyltransf_25"/>
</dbReference>
<organism evidence="4 5">
    <name type="scientific">Mycolicibacterium pallens</name>
    <dbReference type="NCBI Taxonomy" id="370524"/>
    <lineage>
        <taxon>Bacteria</taxon>
        <taxon>Bacillati</taxon>
        <taxon>Actinomycetota</taxon>
        <taxon>Actinomycetes</taxon>
        <taxon>Mycobacteriales</taxon>
        <taxon>Mycobacteriaceae</taxon>
        <taxon>Mycolicibacterium</taxon>
    </lineage>
</organism>
<reference evidence="4 5" key="1">
    <citation type="submission" date="2021-07" db="EMBL/GenBank/DDBJ databases">
        <title>Whole genome sequencing of non-tuberculosis mycobacteria type-strains.</title>
        <authorList>
            <person name="Igarashi Y."/>
            <person name="Osugi A."/>
            <person name="Mitarai S."/>
        </authorList>
    </citation>
    <scope>NUCLEOTIDE SEQUENCE [LARGE SCALE GENOMIC DNA]</scope>
    <source>
        <strain evidence="4 5">JCM 16370</strain>
    </source>
</reference>
<keyword evidence="1 4" id="KW-0489">Methyltransferase</keyword>
<feature type="domain" description="Methyltransferase" evidence="3">
    <location>
        <begin position="44"/>
        <end position="144"/>
    </location>
</feature>
<protein>
    <submittedName>
        <fullName evidence="4">Class I SAM-dependent methyltransferase</fullName>
    </submittedName>
</protein>
<sequence>MDAEEHFATLAAVWDEHAEAMDAAMGEHGWAARAALAAAPGERVIDVGCGAGLAAVALGAEVGPDGWVAAVDVAAEMVAAAARRMSAAGVHGVAVTADAGTADLAEVAGAGVPFDAVHARFGLMFFDDPESALRNIFRALRPGGRLAASVWQQLLDNLWMVLTTATALPILGAQRPPLPEPGQPGPFSMADPDATTALLTGAGFVDVTIRPVDAPFLFEGDGHAAAERVLSAGPLGPAFLAADATTRREAVAGVVAALDQYRSPTGYLVPAASWCVTARRP</sequence>
<evidence type="ECO:0000256" key="2">
    <source>
        <dbReference type="ARBA" id="ARBA00022679"/>
    </source>
</evidence>
<dbReference type="Pfam" id="PF13649">
    <property type="entry name" value="Methyltransf_25"/>
    <property type="match status" value="1"/>
</dbReference>
<dbReference type="PANTHER" id="PTHR43861:SF1">
    <property type="entry name" value="TRANS-ACONITATE 2-METHYLTRANSFERASE"/>
    <property type="match status" value="1"/>
</dbReference>
<evidence type="ECO:0000259" key="3">
    <source>
        <dbReference type="Pfam" id="PF13649"/>
    </source>
</evidence>
<name>A0ABX8VNX5_9MYCO</name>
<evidence type="ECO:0000313" key="5">
    <source>
        <dbReference type="Proteomes" id="UP000825367"/>
    </source>
</evidence>
<dbReference type="PANTHER" id="PTHR43861">
    <property type="entry name" value="TRANS-ACONITATE 2-METHYLTRANSFERASE-RELATED"/>
    <property type="match status" value="1"/>
</dbReference>
<dbReference type="RefSeq" id="WP_096311326.1">
    <property type="nucleotide sequence ID" value="NZ_BAAAVX010000042.1"/>
</dbReference>
<evidence type="ECO:0000313" key="4">
    <source>
        <dbReference type="EMBL" id="QYL19302.1"/>
    </source>
</evidence>
<keyword evidence="5" id="KW-1185">Reference proteome</keyword>
<dbReference type="InterPro" id="IPR029063">
    <property type="entry name" value="SAM-dependent_MTases_sf"/>
</dbReference>
<dbReference type="SUPFAM" id="SSF53335">
    <property type="entry name" value="S-adenosyl-L-methionine-dependent methyltransferases"/>
    <property type="match status" value="1"/>
</dbReference>
<keyword evidence="2" id="KW-0808">Transferase</keyword>
<dbReference type="GO" id="GO:0032259">
    <property type="term" value="P:methylation"/>
    <property type="evidence" value="ECO:0007669"/>
    <property type="project" value="UniProtKB-KW"/>
</dbReference>
<dbReference type="GO" id="GO:0008168">
    <property type="term" value="F:methyltransferase activity"/>
    <property type="evidence" value="ECO:0007669"/>
    <property type="project" value="UniProtKB-KW"/>
</dbReference>
<dbReference type="Gene3D" id="3.40.50.150">
    <property type="entry name" value="Vaccinia Virus protein VP39"/>
    <property type="match status" value="1"/>
</dbReference>
<proteinExistence type="predicted"/>
<accession>A0ABX8VNX5</accession>